<name>B0C9K5_ACAM1</name>
<dbReference type="Proteomes" id="UP000000268">
    <property type="component" value="Chromosome"/>
</dbReference>
<dbReference type="HOGENOM" id="CLU_2985907_0_0_3"/>
<dbReference type="AlphaFoldDB" id="B0C9K5"/>
<protein>
    <submittedName>
        <fullName evidence="1">Uncharacterized protein</fullName>
    </submittedName>
</protein>
<sequence length="57" mass="6307">MCVREMRTQNSNLALDGDISAIVASPTSWDVVESQFCWREGTQKLAPNFASVTCVGW</sequence>
<organism evidence="1 2">
    <name type="scientific">Acaryochloris marina (strain MBIC 11017)</name>
    <dbReference type="NCBI Taxonomy" id="329726"/>
    <lineage>
        <taxon>Bacteria</taxon>
        <taxon>Bacillati</taxon>
        <taxon>Cyanobacteriota</taxon>
        <taxon>Cyanophyceae</taxon>
        <taxon>Acaryochloridales</taxon>
        <taxon>Acaryochloridaceae</taxon>
        <taxon>Acaryochloris</taxon>
    </lineage>
</organism>
<proteinExistence type="predicted"/>
<keyword evidence="2" id="KW-1185">Reference proteome</keyword>
<evidence type="ECO:0000313" key="1">
    <source>
        <dbReference type="EMBL" id="ABW29018.1"/>
    </source>
</evidence>
<gene>
    <name evidence="1" type="ordered locus">AM1_4035</name>
</gene>
<dbReference type="EMBL" id="CP000828">
    <property type="protein sequence ID" value="ABW29018.1"/>
    <property type="molecule type" value="Genomic_DNA"/>
</dbReference>
<reference evidence="1 2" key="1">
    <citation type="journal article" date="2008" name="Proc. Natl. Acad. Sci. U.S.A.">
        <title>Niche adaptation and genome expansion in the chlorophyll d-producing cyanobacterium Acaryochloris marina.</title>
        <authorList>
            <person name="Swingley W.D."/>
            <person name="Chen M."/>
            <person name="Cheung P.C."/>
            <person name="Conrad A.L."/>
            <person name="Dejesa L.C."/>
            <person name="Hao J."/>
            <person name="Honchak B.M."/>
            <person name="Karbach L.E."/>
            <person name="Kurdoglu A."/>
            <person name="Lahiri S."/>
            <person name="Mastrian S.D."/>
            <person name="Miyashita H."/>
            <person name="Page L."/>
            <person name="Ramakrishna P."/>
            <person name="Satoh S."/>
            <person name="Sattley W.M."/>
            <person name="Shimada Y."/>
            <person name="Taylor H.L."/>
            <person name="Tomo T."/>
            <person name="Tsuchiya T."/>
            <person name="Wang Z.T."/>
            <person name="Raymond J."/>
            <person name="Mimuro M."/>
            <person name="Blankenship R.E."/>
            <person name="Touchman J.W."/>
        </authorList>
    </citation>
    <scope>NUCLEOTIDE SEQUENCE [LARGE SCALE GENOMIC DNA]</scope>
    <source>
        <strain evidence="2">MBIC 11017</strain>
    </source>
</reference>
<dbReference type="KEGG" id="amr:AM1_4035"/>
<evidence type="ECO:0000313" key="2">
    <source>
        <dbReference type="Proteomes" id="UP000000268"/>
    </source>
</evidence>
<accession>B0C9K5</accession>